<dbReference type="InterPro" id="IPR009200">
    <property type="entry name" value="DUF1269_membrane"/>
</dbReference>
<geneLocation type="plasmid" evidence="2 3">
    <name>unnamed2</name>
</geneLocation>
<dbReference type="AlphaFoldDB" id="A0A2U9SBP4"/>
<protein>
    <recommendedName>
        <fullName evidence="4">DUF1269 domain-containing protein</fullName>
    </recommendedName>
</protein>
<keyword evidence="2" id="KW-0614">Plasmid</keyword>
<gene>
    <name evidence="2" type="ORF">DM194_22195</name>
</gene>
<name>A0A2U9SBP4_9PROT</name>
<sequence length="224" mass="23230">MPDLICIAFKNNDTADRVLNELREMQREYLIDLEDACVAVREPDGKVRLKQAVNLVTMGAASSGLSGMLWGGLVGLLFLNPLAGMALGGAVGMGAGALAGQMSDYGIPDDYIRQIANTIEPGTSALFVLVRKVNPDRVLPELAKYQGTVLRTSLTAEQERQLREALSGVASHADAPGSEQGLKAAATDMGAVNAAGQDATGSQDQPPQHKAEAGSGPASQTGGA</sequence>
<keyword evidence="3" id="KW-1185">Reference proteome</keyword>
<evidence type="ECO:0000313" key="3">
    <source>
        <dbReference type="Proteomes" id="UP000249605"/>
    </source>
</evidence>
<feature type="region of interest" description="Disordered" evidence="1">
    <location>
        <begin position="166"/>
        <end position="224"/>
    </location>
</feature>
<dbReference type="RefSeq" id="WP_111069700.1">
    <property type="nucleotide sequence ID" value="NZ_CP029832.1"/>
</dbReference>
<accession>A0A2U9SBP4</accession>
<dbReference type="KEGG" id="azm:DM194_22195"/>
<organism evidence="2 3">
    <name type="scientific">Azospirillum ramasamyi</name>
    <dbReference type="NCBI Taxonomy" id="682998"/>
    <lineage>
        <taxon>Bacteria</taxon>
        <taxon>Pseudomonadati</taxon>
        <taxon>Pseudomonadota</taxon>
        <taxon>Alphaproteobacteria</taxon>
        <taxon>Rhodospirillales</taxon>
        <taxon>Azospirillaceae</taxon>
        <taxon>Azospirillum</taxon>
    </lineage>
</organism>
<proteinExistence type="predicted"/>
<evidence type="ECO:0008006" key="4">
    <source>
        <dbReference type="Google" id="ProtNLM"/>
    </source>
</evidence>
<dbReference type="Proteomes" id="UP000249605">
    <property type="component" value="Plasmid unnamed2"/>
</dbReference>
<dbReference type="OrthoDB" id="275223at2"/>
<evidence type="ECO:0000313" key="2">
    <source>
        <dbReference type="EMBL" id="AWU96965.1"/>
    </source>
</evidence>
<dbReference type="EMBL" id="CP029832">
    <property type="protein sequence ID" value="AWU96965.1"/>
    <property type="molecule type" value="Genomic_DNA"/>
</dbReference>
<reference evidence="2 3" key="1">
    <citation type="submission" date="2018-06" db="EMBL/GenBank/DDBJ databases">
        <title>Complete genome sequencing of Azospirillum sp. M2T2B2.</title>
        <authorList>
            <person name="Heo J."/>
            <person name="Kim S.-J."/>
            <person name="Kwon S.-W."/>
            <person name="Anandham R."/>
        </authorList>
    </citation>
    <scope>NUCLEOTIDE SEQUENCE [LARGE SCALE GENOMIC DNA]</scope>
    <source>
        <strain evidence="2 3">M2T2B2</strain>
        <plasmid evidence="2 3">unnamed2</plasmid>
    </source>
</reference>
<evidence type="ECO:0000256" key="1">
    <source>
        <dbReference type="SAM" id="MobiDB-lite"/>
    </source>
</evidence>
<dbReference type="Pfam" id="PF06897">
    <property type="entry name" value="DUF1269"/>
    <property type="match status" value="1"/>
</dbReference>